<dbReference type="Proteomes" id="UP000273105">
    <property type="component" value="Unassembled WGS sequence"/>
</dbReference>
<proteinExistence type="predicted"/>
<dbReference type="RefSeq" id="WP_019383556.1">
    <property type="nucleotide sequence ID" value="NZ_RCHE01000050.1"/>
</dbReference>
<dbReference type="EMBL" id="RCHE01000050">
    <property type="protein sequence ID" value="RLL39426.1"/>
    <property type="molecule type" value="Genomic_DNA"/>
</dbReference>
<evidence type="ECO:0000313" key="1">
    <source>
        <dbReference type="EMBL" id="RLL39426.1"/>
    </source>
</evidence>
<name>A0ABX9U2C2_9GAMM</name>
<evidence type="ECO:0000313" key="2">
    <source>
        <dbReference type="Proteomes" id="UP000273105"/>
    </source>
</evidence>
<organism evidence="1 2">
    <name type="scientific">Acinetobacter cumulans</name>
    <dbReference type="NCBI Taxonomy" id="2136182"/>
    <lineage>
        <taxon>Bacteria</taxon>
        <taxon>Pseudomonadati</taxon>
        <taxon>Pseudomonadota</taxon>
        <taxon>Gammaproteobacteria</taxon>
        <taxon>Moraxellales</taxon>
        <taxon>Moraxellaceae</taxon>
        <taxon>Acinetobacter</taxon>
    </lineage>
</organism>
<reference evidence="1 2" key="1">
    <citation type="submission" date="2018-09" db="EMBL/GenBank/DDBJ databases">
        <title>The draft genome of Acinetobacter sp. strains.</title>
        <authorList>
            <person name="Qin J."/>
            <person name="Feng Y."/>
            <person name="Zong Z."/>
        </authorList>
    </citation>
    <scope>NUCLEOTIDE SEQUENCE [LARGE SCALE GENOMIC DNA]</scope>
    <source>
        <strain evidence="1 2">WCHAc060001</strain>
    </source>
</reference>
<comment type="caution">
    <text evidence="1">The sequence shown here is derived from an EMBL/GenBank/DDBJ whole genome shotgun (WGS) entry which is preliminary data.</text>
</comment>
<sequence>MVTYTIISRYDELGDLDSLNTDLEKPELIIKRDNPLYDPTEILTKLDDPSFKLYTATDKSRKQLNFQLNINIPGDLSKLKSYIRLALTEGRYINSQWCHTKGIAWAACDSYVFKHSEYNEYSYSLNTCDIYLKVALNKKGQALLIISAHLGTY</sequence>
<accession>A0ABX9U2C2</accession>
<gene>
    <name evidence="1" type="ORF">D9K79_15515</name>
</gene>
<protein>
    <submittedName>
        <fullName evidence="1">Uncharacterized protein</fullName>
    </submittedName>
</protein>
<keyword evidence="2" id="KW-1185">Reference proteome</keyword>